<keyword evidence="7 10" id="KW-0472">Membrane</keyword>
<evidence type="ECO:0000256" key="4">
    <source>
        <dbReference type="ARBA" id="ARBA00022679"/>
    </source>
</evidence>
<dbReference type="Pfam" id="PF03033">
    <property type="entry name" value="Glyco_transf_28"/>
    <property type="match status" value="1"/>
</dbReference>
<dbReference type="HAMAP" id="MF_00033">
    <property type="entry name" value="MurG"/>
    <property type="match status" value="1"/>
</dbReference>
<dbReference type="STRING" id="406100.SAMN04488052_102571"/>
<dbReference type="Gene3D" id="3.40.50.2000">
    <property type="entry name" value="Glycogen Phosphorylase B"/>
    <property type="match status" value="2"/>
</dbReference>
<reference evidence="13 14" key="1">
    <citation type="submission" date="2016-10" db="EMBL/GenBank/DDBJ databases">
        <authorList>
            <person name="de Groot N.N."/>
        </authorList>
    </citation>
    <scope>NUCLEOTIDE SEQUENCE [LARGE SCALE GENOMIC DNA]</scope>
    <source>
        <strain evidence="13 14">CGMCC 1.6291</strain>
    </source>
</reference>
<evidence type="ECO:0000256" key="8">
    <source>
        <dbReference type="ARBA" id="ARBA00023306"/>
    </source>
</evidence>
<dbReference type="EMBL" id="FOEG01000002">
    <property type="protein sequence ID" value="SEO74670.1"/>
    <property type="molecule type" value="Genomic_DNA"/>
</dbReference>
<comment type="catalytic activity">
    <reaction evidence="10">
        <text>di-trans,octa-cis-undecaprenyl diphospho-N-acetyl-alpha-D-muramoyl-L-alanyl-D-glutamyl-meso-2,6-diaminopimeloyl-D-alanyl-D-alanine + UDP-N-acetyl-alpha-D-glucosamine = di-trans,octa-cis-undecaprenyl diphospho-[N-acetyl-alpha-D-glucosaminyl-(1-&gt;4)]-N-acetyl-alpha-D-muramoyl-L-alanyl-D-glutamyl-meso-2,6-diaminopimeloyl-D-alanyl-D-alanine + UDP + H(+)</text>
        <dbReference type="Rhea" id="RHEA:31227"/>
        <dbReference type="ChEBI" id="CHEBI:15378"/>
        <dbReference type="ChEBI" id="CHEBI:57705"/>
        <dbReference type="ChEBI" id="CHEBI:58223"/>
        <dbReference type="ChEBI" id="CHEBI:61387"/>
        <dbReference type="ChEBI" id="CHEBI:61388"/>
        <dbReference type="EC" id="2.4.1.227"/>
    </reaction>
</comment>
<dbReference type="PANTHER" id="PTHR21015">
    <property type="entry name" value="UDP-N-ACETYLGLUCOSAMINE--N-ACETYLMURAMYL-(PENTAPEPTIDE) PYROPHOSPHORYL-UNDECAPRENOL N-ACETYLGLUCOSAMINE TRANSFERASE 1"/>
    <property type="match status" value="1"/>
</dbReference>
<proteinExistence type="inferred from homology"/>
<keyword evidence="5 10" id="KW-0133">Cell shape</keyword>
<dbReference type="EC" id="2.4.1.227" evidence="10"/>
<comment type="similarity">
    <text evidence="10">Belongs to the glycosyltransferase 28 family. MurG subfamily.</text>
</comment>
<feature type="domain" description="Glycosyltransferase family 28 N-terminal" evidence="11">
    <location>
        <begin position="10"/>
        <end position="147"/>
    </location>
</feature>
<keyword evidence="6 10" id="KW-0573">Peptidoglycan synthesis</keyword>
<evidence type="ECO:0000256" key="9">
    <source>
        <dbReference type="ARBA" id="ARBA00023316"/>
    </source>
</evidence>
<dbReference type="GO" id="GO:0008360">
    <property type="term" value="P:regulation of cell shape"/>
    <property type="evidence" value="ECO:0007669"/>
    <property type="project" value="UniProtKB-KW"/>
</dbReference>
<evidence type="ECO:0000256" key="1">
    <source>
        <dbReference type="ARBA" id="ARBA00022475"/>
    </source>
</evidence>
<evidence type="ECO:0000256" key="6">
    <source>
        <dbReference type="ARBA" id="ARBA00022984"/>
    </source>
</evidence>
<feature type="binding site" evidence="10">
    <location>
        <position position="167"/>
    </location>
    <ligand>
        <name>UDP-N-acetyl-alpha-D-glucosamine</name>
        <dbReference type="ChEBI" id="CHEBI:57705"/>
    </ligand>
</feature>
<evidence type="ECO:0000313" key="13">
    <source>
        <dbReference type="EMBL" id="SEO74670.1"/>
    </source>
</evidence>
<evidence type="ECO:0000259" key="11">
    <source>
        <dbReference type="Pfam" id="PF03033"/>
    </source>
</evidence>
<evidence type="ECO:0000256" key="3">
    <source>
        <dbReference type="ARBA" id="ARBA00022676"/>
    </source>
</evidence>
<dbReference type="CDD" id="cd03785">
    <property type="entry name" value="GT28_MurG"/>
    <property type="match status" value="1"/>
</dbReference>
<dbReference type="Pfam" id="PF04101">
    <property type="entry name" value="Glyco_tran_28_C"/>
    <property type="match status" value="1"/>
</dbReference>
<accession>A0A1H8S7H3</accession>
<sequence length="361" mass="37822">MTQTATEAPVLIMAGGTGGHVFPALAVADALRARGVPVIWLGTRRGLESRVVPEAGLVLEWLTVQGLRGNGALGWMLAPLRVLRAVLQAASVVRRHRPRAVLGMGGYVAGPGGLAAWLLRCPLVIHEQNAVAGLTNRLLARLARRVLAGFPGAFSGDRAEVTGNPVRGAILRLPPPEQRSQGREPWRLLVVGGSLGAKVLNEVVPQALALMPEAERPAVVHQAGEATIALARSEYEGLGLRAEVTPFIGDMAAAYGDADLVVCRAGALTVSELSIAGVASVLVPLPHAVDDHQTANAMQLAECGAAELMPQSELTAERLAAFFRTVAGDRARLIDMGQAARGLARPDAAETVAERCLEVAR</sequence>
<keyword evidence="4 10" id="KW-0808">Transferase</keyword>
<comment type="function">
    <text evidence="10">Cell wall formation. Catalyzes the transfer of a GlcNAc subunit on undecaprenyl-pyrophosphoryl-MurNAc-pentapeptide (lipid intermediate I) to form undecaprenyl-pyrophosphoryl-MurNAc-(pentapeptide)GlcNAc (lipid intermediate II).</text>
</comment>
<evidence type="ECO:0000259" key="12">
    <source>
        <dbReference type="Pfam" id="PF04101"/>
    </source>
</evidence>
<keyword evidence="9 10" id="KW-0961">Cell wall biogenesis/degradation</keyword>
<keyword evidence="1 10" id="KW-1003">Cell membrane</keyword>
<dbReference type="Proteomes" id="UP000199657">
    <property type="component" value="Unassembled WGS sequence"/>
</dbReference>
<comment type="pathway">
    <text evidence="10">Cell wall biogenesis; peptidoglycan biosynthesis.</text>
</comment>
<dbReference type="InterPro" id="IPR007235">
    <property type="entry name" value="Glyco_trans_28_C"/>
</dbReference>
<feature type="binding site" evidence="10">
    <location>
        <position position="248"/>
    </location>
    <ligand>
        <name>UDP-N-acetyl-alpha-D-glucosamine</name>
        <dbReference type="ChEBI" id="CHEBI:57705"/>
    </ligand>
</feature>
<feature type="binding site" evidence="10">
    <location>
        <begin position="267"/>
        <end position="272"/>
    </location>
    <ligand>
        <name>UDP-N-acetyl-alpha-D-glucosamine</name>
        <dbReference type="ChEBI" id="CHEBI:57705"/>
    </ligand>
</feature>
<feature type="binding site" evidence="10">
    <location>
        <position position="129"/>
    </location>
    <ligand>
        <name>UDP-N-acetyl-alpha-D-glucosamine</name>
        <dbReference type="ChEBI" id="CHEBI:57705"/>
    </ligand>
</feature>
<dbReference type="RefSeq" id="WP_091641588.1">
    <property type="nucleotide sequence ID" value="NZ_FOEG01000002.1"/>
</dbReference>
<feature type="binding site" evidence="10">
    <location>
        <begin position="17"/>
        <end position="19"/>
    </location>
    <ligand>
        <name>UDP-N-acetyl-alpha-D-glucosamine</name>
        <dbReference type="ChEBI" id="CHEBI:57705"/>
    </ligand>
</feature>
<feature type="binding site" evidence="10">
    <location>
        <position position="194"/>
    </location>
    <ligand>
        <name>UDP-N-acetyl-alpha-D-glucosamine</name>
        <dbReference type="ChEBI" id="CHEBI:57705"/>
    </ligand>
</feature>
<dbReference type="SUPFAM" id="SSF53756">
    <property type="entry name" value="UDP-Glycosyltransferase/glycogen phosphorylase"/>
    <property type="match status" value="1"/>
</dbReference>
<dbReference type="PANTHER" id="PTHR21015:SF22">
    <property type="entry name" value="GLYCOSYLTRANSFERASE"/>
    <property type="match status" value="1"/>
</dbReference>
<evidence type="ECO:0000313" key="14">
    <source>
        <dbReference type="Proteomes" id="UP000199657"/>
    </source>
</evidence>
<protein>
    <recommendedName>
        <fullName evidence="10">UDP-N-acetylglucosamine--N-acetylmuramyl-(pentapeptide) pyrophosphoryl-undecaprenol N-acetylglucosamine transferase</fullName>
        <ecNumber evidence="10">2.4.1.227</ecNumber>
    </recommendedName>
    <alternativeName>
        <fullName evidence="10">Undecaprenyl-PP-MurNAc-pentapeptide-UDPGlcNAc GlcNAc transferase</fullName>
    </alternativeName>
</protein>
<evidence type="ECO:0000256" key="7">
    <source>
        <dbReference type="ARBA" id="ARBA00023136"/>
    </source>
</evidence>
<dbReference type="NCBIfam" id="TIGR01133">
    <property type="entry name" value="murG"/>
    <property type="match status" value="1"/>
</dbReference>
<gene>
    <name evidence="10" type="primary">murG</name>
    <name evidence="13" type="ORF">SAMN04488052_102571</name>
</gene>
<feature type="domain" description="Glycosyl transferase family 28 C-terminal" evidence="12">
    <location>
        <begin position="188"/>
        <end position="351"/>
    </location>
</feature>
<dbReference type="GO" id="GO:0051301">
    <property type="term" value="P:cell division"/>
    <property type="evidence" value="ECO:0007669"/>
    <property type="project" value="UniProtKB-KW"/>
</dbReference>
<comment type="subcellular location">
    <subcellularLocation>
        <location evidence="10">Cell membrane</location>
        <topology evidence="10">Peripheral membrane protein</topology>
        <orientation evidence="10">Cytoplasmic side</orientation>
    </subcellularLocation>
</comment>
<dbReference type="GO" id="GO:0050511">
    <property type="term" value="F:undecaprenyldiphospho-muramoylpentapeptide beta-N-acetylglucosaminyltransferase activity"/>
    <property type="evidence" value="ECO:0007669"/>
    <property type="project" value="UniProtKB-UniRule"/>
</dbReference>
<dbReference type="UniPathway" id="UPA00219"/>
<dbReference type="AlphaFoldDB" id="A0A1H8S7H3"/>
<organism evidence="13 14">
    <name type="scientific">Aquisalimonas asiatica</name>
    <dbReference type="NCBI Taxonomy" id="406100"/>
    <lineage>
        <taxon>Bacteria</taxon>
        <taxon>Pseudomonadati</taxon>
        <taxon>Pseudomonadota</taxon>
        <taxon>Gammaproteobacteria</taxon>
        <taxon>Chromatiales</taxon>
        <taxon>Ectothiorhodospiraceae</taxon>
        <taxon>Aquisalimonas</taxon>
    </lineage>
</organism>
<dbReference type="GO" id="GO:0005975">
    <property type="term" value="P:carbohydrate metabolic process"/>
    <property type="evidence" value="ECO:0007669"/>
    <property type="project" value="InterPro"/>
</dbReference>
<feature type="binding site" evidence="10">
    <location>
        <position position="293"/>
    </location>
    <ligand>
        <name>UDP-N-acetyl-alpha-D-glucosamine</name>
        <dbReference type="ChEBI" id="CHEBI:57705"/>
    </ligand>
</feature>
<evidence type="ECO:0000256" key="2">
    <source>
        <dbReference type="ARBA" id="ARBA00022618"/>
    </source>
</evidence>
<name>A0A1H8S7H3_9GAMM</name>
<evidence type="ECO:0000256" key="10">
    <source>
        <dbReference type="HAMAP-Rule" id="MF_00033"/>
    </source>
</evidence>
<dbReference type="GO" id="GO:0051991">
    <property type="term" value="F:UDP-N-acetyl-D-glucosamine:N-acetylmuramoyl-L-alanyl-D-glutamyl-meso-2,6-diaminopimelyl-D-alanyl-D-alanine-diphosphoundecaprenol 4-beta-N-acetylglucosaminlytransferase activity"/>
    <property type="evidence" value="ECO:0007669"/>
    <property type="project" value="RHEA"/>
</dbReference>
<keyword evidence="8 10" id="KW-0131">Cell cycle</keyword>
<dbReference type="InterPro" id="IPR006009">
    <property type="entry name" value="GlcNAc_MurG"/>
</dbReference>
<keyword evidence="14" id="KW-1185">Reference proteome</keyword>
<dbReference type="GO" id="GO:0009252">
    <property type="term" value="P:peptidoglycan biosynthetic process"/>
    <property type="evidence" value="ECO:0007669"/>
    <property type="project" value="UniProtKB-UniRule"/>
</dbReference>
<dbReference type="GO" id="GO:0071555">
    <property type="term" value="P:cell wall organization"/>
    <property type="evidence" value="ECO:0007669"/>
    <property type="project" value="UniProtKB-KW"/>
</dbReference>
<keyword evidence="2 10" id="KW-0132">Cell division</keyword>
<dbReference type="GO" id="GO:0005886">
    <property type="term" value="C:plasma membrane"/>
    <property type="evidence" value="ECO:0007669"/>
    <property type="project" value="UniProtKB-SubCell"/>
</dbReference>
<keyword evidence="3 10" id="KW-0328">Glycosyltransferase</keyword>
<dbReference type="InterPro" id="IPR004276">
    <property type="entry name" value="GlycoTrans_28_N"/>
</dbReference>
<evidence type="ECO:0000256" key="5">
    <source>
        <dbReference type="ARBA" id="ARBA00022960"/>
    </source>
</evidence>
<dbReference type="OrthoDB" id="9808936at2"/>